<name>A0A2R5FFX4_NOSCO</name>
<keyword evidence="2" id="KW-1185">Reference proteome</keyword>
<comment type="caution">
    <text evidence="1">The sequence shown here is derived from an EMBL/GenBank/DDBJ whole genome shotgun (WGS) entry which is preliminary data.</text>
</comment>
<reference evidence="1 2" key="1">
    <citation type="submission" date="2017-06" db="EMBL/GenBank/DDBJ databases">
        <title>Genome sequencing of cyanobaciteial culture collection at National Institute for Environmental Studies (NIES).</title>
        <authorList>
            <person name="Hirose Y."/>
            <person name="Shimura Y."/>
            <person name="Fujisawa T."/>
            <person name="Nakamura Y."/>
            <person name="Kawachi M."/>
        </authorList>
    </citation>
    <scope>NUCLEOTIDE SEQUENCE [LARGE SCALE GENOMIC DNA]</scope>
    <source>
        <strain evidence="1 2">NIES-4072</strain>
    </source>
</reference>
<evidence type="ECO:0000313" key="2">
    <source>
        <dbReference type="Proteomes" id="UP000245124"/>
    </source>
</evidence>
<accession>A0A2R5FFX4</accession>
<protein>
    <submittedName>
        <fullName evidence="1">Uncharacterized protein</fullName>
    </submittedName>
</protein>
<dbReference type="AlphaFoldDB" id="A0A2R5FFX4"/>
<dbReference type="Proteomes" id="UP000245124">
    <property type="component" value="Unassembled WGS sequence"/>
</dbReference>
<evidence type="ECO:0000313" key="1">
    <source>
        <dbReference type="EMBL" id="GBG16689.1"/>
    </source>
</evidence>
<gene>
    <name evidence="1" type="ORF">NIES4072_03350</name>
</gene>
<dbReference type="EMBL" id="BDUD01000001">
    <property type="protein sequence ID" value="GBG16689.1"/>
    <property type="molecule type" value="Genomic_DNA"/>
</dbReference>
<sequence length="38" mass="4433">MCSPILERSNSDRIVYDTVNERLFYKPKAYLVVEVAVN</sequence>
<organism evidence="1 2">
    <name type="scientific">Nostoc commune NIES-4072</name>
    <dbReference type="NCBI Taxonomy" id="2005467"/>
    <lineage>
        <taxon>Bacteria</taxon>
        <taxon>Bacillati</taxon>
        <taxon>Cyanobacteriota</taxon>
        <taxon>Cyanophyceae</taxon>
        <taxon>Nostocales</taxon>
        <taxon>Nostocaceae</taxon>
        <taxon>Nostoc</taxon>
    </lineage>
</organism>
<proteinExistence type="predicted"/>